<dbReference type="GO" id="GO:0045121">
    <property type="term" value="C:membrane raft"/>
    <property type="evidence" value="ECO:0007669"/>
    <property type="project" value="TreeGrafter"/>
</dbReference>
<dbReference type="PANTHER" id="PTHR35680:SF1">
    <property type="entry name" value="NFAT ACTIVATION MOLECULE 1"/>
    <property type="match status" value="1"/>
</dbReference>
<feature type="region of interest" description="Disordered" evidence="1">
    <location>
        <begin position="213"/>
        <end position="232"/>
    </location>
</feature>
<dbReference type="InterPro" id="IPR033549">
    <property type="entry name" value="NFAM1"/>
</dbReference>
<protein>
    <submittedName>
        <fullName evidence="4">Uncharacterized protein</fullName>
    </submittedName>
</protein>
<evidence type="ECO:0000256" key="2">
    <source>
        <dbReference type="SAM" id="Phobius"/>
    </source>
</evidence>
<comment type="caution">
    <text evidence="4">The sequence shown here is derived from an EMBL/GenBank/DDBJ whole genome shotgun (WGS) entry which is preliminary data.</text>
</comment>
<evidence type="ECO:0000313" key="5">
    <source>
        <dbReference type="Proteomes" id="UP001046870"/>
    </source>
</evidence>
<feature type="transmembrane region" description="Helical" evidence="2">
    <location>
        <begin position="131"/>
        <end position="153"/>
    </location>
</feature>
<dbReference type="OrthoDB" id="8830760at2759"/>
<dbReference type="GO" id="GO:0001819">
    <property type="term" value="P:positive regulation of cytokine production"/>
    <property type="evidence" value="ECO:0007669"/>
    <property type="project" value="InterPro"/>
</dbReference>
<evidence type="ECO:0000256" key="1">
    <source>
        <dbReference type="SAM" id="MobiDB-lite"/>
    </source>
</evidence>
<gene>
    <name evidence="4" type="ORF">MATL_G00004840</name>
</gene>
<feature type="chain" id="PRO_5038888502" evidence="3">
    <location>
        <begin position="20"/>
        <end position="244"/>
    </location>
</feature>
<keyword evidence="2" id="KW-0812">Transmembrane</keyword>
<dbReference type="PANTHER" id="PTHR35680">
    <property type="entry name" value="NFAT ACTIVATION MOLECULE 1"/>
    <property type="match status" value="1"/>
</dbReference>
<evidence type="ECO:0000256" key="3">
    <source>
        <dbReference type="SAM" id="SignalP"/>
    </source>
</evidence>
<organism evidence="4 5">
    <name type="scientific">Megalops atlanticus</name>
    <name type="common">Tarpon</name>
    <name type="synonym">Clupea gigantea</name>
    <dbReference type="NCBI Taxonomy" id="7932"/>
    <lineage>
        <taxon>Eukaryota</taxon>
        <taxon>Metazoa</taxon>
        <taxon>Chordata</taxon>
        <taxon>Craniata</taxon>
        <taxon>Vertebrata</taxon>
        <taxon>Euteleostomi</taxon>
        <taxon>Actinopterygii</taxon>
        <taxon>Neopterygii</taxon>
        <taxon>Teleostei</taxon>
        <taxon>Elopiformes</taxon>
        <taxon>Megalopidae</taxon>
        <taxon>Megalops</taxon>
    </lineage>
</organism>
<dbReference type="AlphaFoldDB" id="A0A9D3QF11"/>
<dbReference type="GO" id="GO:0050861">
    <property type="term" value="P:positive regulation of B cell receptor signaling pathway"/>
    <property type="evidence" value="ECO:0007669"/>
    <property type="project" value="InterPro"/>
</dbReference>
<sequence length="244" mass="27196">METLMAMLFALMSFGLLSGAQTTISLKDPIRVALPGDKFILNFNVTVPGNQSSDHFVCRNSESGKEIHKSSISPTTSVEVFPKGVEFVAHNSSNSGEYSCRYKNAVAYWVVLVREEGFREYRGYSYSHSGILILILLTVGLTLFSVIGSALLCKGYRDQRILRQENNGEGRDRGEGESEIRDEAGTSASVYSALEHCTTSIYNVLDPAAQNNEMDQRQMKQKVTDETQNTQKEEGIFESVYENF</sequence>
<feature type="compositionally biased region" description="Basic and acidic residues" evidence="1">
    <location>
        <begin position="214"/>
        <end position="232"/>
    </location>
</feature>
<dbReference type="GO" id="GO:0004888">
    <property type="term" value="F:transmembrane signaling receptor activity"/>
    <property type="evidence" value="ECO:0007669"/>
    <property type="project" value="InterPro"/>
</dbReference>
<accession>A0A9D3QF11</accession>
<keyword evidence="2" id="KW-0472">Membrane</keyword>
<name>A0A9D3QF11_MEGAT</name>
<dbReference type="EMBL" id="JAFDVH010000001">
    <property type="protein sequence ID" value="KAG7491535.1"/>
    <property type="molecule type" value="Genomic_DNA"/>
</dbReference>
<feature type="signal peptide" evidence="3">
    <location>
        <begin position="1"/>
        <end position="19"/>
    </location>
</feature>
<dbReference type="GO" id="GO:0050853">
    <property type="term" value="P:B cell receptor signaling pathway"/>
    <property type="evidence" value="ECO:0007669"/>
    <property type="project" value="TreeGrafter"/>
</dbReference>
<keyword evidence="3" id="KW-0732">Signal</keyword>
<reference evidence="4" key="1">
    <citation type="submission" date="2021-01" db="EMBL/GenBank/DDBJ databases">
        <authorList>
            <person name="Zahm M."/>
            <person name="Roques C."/>
            <person name="Cabau C."/>
            <person name="Klopp C."/>
            <person name="Donnadieu C."/>
            <person name="Jouanno E."/>
            <person name="Lampietro C."/>
            <person name="Louis A."/>
            <person name="Herpin A."/>
            <person name="Echchiki A."/>
            <person name="Berthelot C."/>
            <person name="Parey E."/>
            <person name="Roest-Crollius H."/>
            <person name="Braasch I."/>
            <person name="Postlethwait J."/>
            <person name="Bobe J."/>
            <person name="Montfort J."/>
            <person name="Bouchez O."/>
            <person name="Begum T."/>
            <person name="Mejri S."/>
            <person name="Adams A."/>
            <person name="Chen W.-J."/>
            <person name="Guiguen Y."/>
        </authorList>
    </citation>
    <scope>NUCLEOTIDE SEQUENCE</scope>
    <source>
        <strain evidence="4">YG-15Mar2019-1</strain>
        <tissue evidence="4">Brain</tissue>
    </source>
</reference>
<dbReference type="Proteomes" id="UP001046870">
    <property type="component" value="Chromosome 1"/>
</dbReference>
<keyword evidence="2" id="KW-1133">Transmembrane helix</keyword>
<proteinExistence type="predicted"/>
<keyword evidence="5" id="KW-1185">Reference proteome</keyword>
<evidence type="ECO:0000313" key="4">
    <source>
        <dbReference type="EMBL" id="KAG7491535.1"/>
    </source>
</evidence>
<dbReference type="GO" id="GO:0045577">
    <property type="term" value="P:regulation of B cell differentiation"/>
    <property type="evidence" value="ECO:0007669"/>
    <property type="project" value="InterPro"/>
</dbReference>